<feature type="region of interest" description="Disordered" evidence="1">
    <location>
        <begin position="1"/>
        <end position="39"/>
    </location>
</feature>
<evidence type="ECO:0000313" key="3">
    <source>
        <dbReference type="Proteomes" id="UP000190648"/>
    </source>
</evidence>
<dbReference type="Proteomes" id="UP000190648">
    <property type="component" value="Unassembled WGS sequence"/>
</dbReference>
<comment type="caution">
    <text evidence="2">The sequence shown here is derived from an EMBL/GenBank/DDBJ whole genome shotgun (WGS) entry which is preliminary data.</text>
</comment>
<organism evidence="2 3">
    <name type="scientific">Patagioenas fasciata monilis</name>
    <dbReference type="NCBI Taxonomy" id="372326"/>
    <lineage>
        <taxon>Eukaryota</taxon>
        <taxon>Metazoa</taxon>
        <taxon>Chordata</taxon>
        <taxon>Craniata</taxon>
        <taxon>Vertebrata</taxon>
        <taxon>Euteleostomi</taxon>
        <taxon>Archelosauria</taxon>
        <taxon>Archosauria</taxon>
        <taxon>Dinosauria</taxon>
        <taxon>Saurischia</taxon>
        <taxon>Theropoda</taxon>
        <taxon>Coelurosauria</taxon>
        <taxon>Aves</taxon>
        <taxon>Neognathae</taxon>
        <taxon>Neoaves</taxon>
        <taxon>Columbimorphae</taxon>
        <taxon>Columbiformes</taxon>
        <taxon>Columbidae</taxon>
        <taxon>Patagioenas</taxon>
    </lineage>
</organism>
<dbReference type="EMBL" id="LSYS01004200">
    <property type="protein sequence ID" value="OPJ80487.1"/>
    <property type="molecule type" value="Genomic_DNA"/>
</dbReference>
<evidence type="ECO:0000256" key="1">
    <source>
        <dbReference type="SAM" id="MobiDB-lite"/>
    </source>
</evidence>
<proteinExistence type="predicted"/>
<evidence type="ECO:0000313" key="2">
    <source>
        <dbReference type="EMBL" id="OPJ80487.1"/>
    </source>
</evidence>
<dbReference type="AlphaFoldDB" id="A0A1V4K9A9"/>
<accession>A0A1V4K9A9</accession>
<keyword evidence="3" id="KW-1185">Reference proteome</keyword>
<dbReference type="OrthoDB" id="9396514at2759"/>
<reference evidence="2 3" key="1">
    <citation type="submission" date="2016-02" db="EMBL/GenBank/DDBJ databases">
        <title>Band-tailed pigeon sequencing and assembly.</title>
        <authorList>
            <person name="Soares A.E."/>
            <person name="Novak B.J."/>
            <person name="Rice E.S."/>
            <person name="O'Connell B."/>
            <person name="Chang D."/>
            <person name="Weber S."/>
            <person name="Shapiro B."/>
        </authorList>
    </citation>
    <scope>NUCLEOTIDE SEQUENCE [LARGE SCALE GENOMIC DNA]</scope>
    <source>
        <strain evidence="2">BTP2013</strain>
        <tissue evidence="2">Blood</tissue>
    </source>
</reference>
<gene>
    <name evidence="2" type="ORF">AV530_010793</name>
</gene>
<feature type="compositionally biased region" description="Polar residues" evidence="1">
    <location>
        <begin position="1"/>
        <end position="10"/>
    </location>
</feature>
<name>A0A1V4K9A9_PATFA</name>
<sequence length="113" mass="12220">MTKSARSSGDQDLPRKPRSVPPQPSHSRSPGLSHLLKGYGKFNGDMHSCPGIQSRPCQKPSDCSGCLGLYTCKLPAGTCHLKAVSRQRGRFLQSIQRPEGHGILFILGKHGSI</sequence>
<protein>
    <submittedName>
        <fullName evidence="2">Uncharacterized protein</fullName>
    </submittedName>
</protein>